<keyword evidence="2" id="KW-1185">Reference proteome</keyword>
<organism evidence="1 2">
    <name type="scientific">Ficus carica</name>
    <name type="common">Common fig</name>
    <dbReference type="NCBI Taxonomy" id="3494"/>
    <lineage>
        <taxon>Eukaryota</taxon>
        <taxon>Viridiplantae</taxon>
        <taxon>Streptophyta</taxon>
        <taxon>Embryophyta</taxon>
        <taxon>Tracheophyta</taxon>
        <taxon>Spermatophyta</taxon>
        <taxon>Magnoliopsida</taxon>
        <taxon>eudicotyledons</taxon>
        <taxon>Gunneridae</taxon>
        <taxon>Pentapetalae</taxon>
        <taxon>rosids</taxon>
        <taxon>fabids</taxon>
        <taxon>Rosales</taxon>
        <taxon>Moraceae</taxon>
        <taxon>Ficeae</taxon>
        <taxon>Ficus</taxon>
    </lineage>
</organism>
<dbReference type="Gramene" id="FCD_00027311-RA">
    <property type="protein sequence ID" value="FCD_00027311-RA:cds"/>
    <property type="gene ID" value="FCD_00027311"/>
</dbReference>
<dbReference type="AlphaFoldDB" id="A0AA87Z2E6"/>
<comment type="caution">
    <text evidence="1">The sequence shown here is derived from an EMBL/GenBank/DDBJ whole genome shotgun (WGS) entry which is preliminary data.</text>
</comment>
<reference evidence="1" key="1">
    <citation type="submission" date="2023-07" db="EMBL/GenBank/DDBJ databases">
        <title>draft genome sequence of fig (Ficus carica).</title>
        <authorList>
            <person name="Takahashi T."/>
            <person name="Nishimura K."/>
        </authorList>
    </citation>
    <scope>NUCLEOTIDE SEQUENCE</scope>
</reference>
<dbReference type="EMBL" id="BTGU01007728">
    <property type="protein sequence ID" value="GMN20656.1"/>
    <property type="molecule type" value="Genomic_DNA"/>
</dbReference>
<gene>
    <name evidence="1" type="ORF">TIFTF001_050060</name>
</gene>
<evidence type="ECO:0000313" key="2">
    <source>
        <dbReference type="Proteomes" id="UP001187192"/>
    </source>
</evidence>
<dbReference type="Proteomes" id="UP001187192">
    <property type="component" value="Unassembled WGS sequence"/>
</dbReference>
<dbReference type="PANTHER" id="PTHR31170">
    <property type="entry name" value="BNAC04G53230D PROTEIN"/>
    <property type="match status" value="1"/>
</dbReference>
<accession>A0AA87Z2E6</accession>
<evidence type="ECO:0000313" key="1">
    <source>
        <dbReference type="EMBL" id="GMN20656.1"/>
    </source>
</evidence>
<sequence>MSPQRCIFKVPNILKRHNPKAYAPNAFSIGPYHYGEEHLQAAQKVKLKYLLDLISGSEDPETMLMTLIGAVSEVHQKARDCYADPIDHISADEFVKILVLDGCFLIELFRKNANRNLRKDDDPIFTVSCMPELLGHDLILLENQIPWLVLELLFDIITRKLEDLSVGSLSLLVLYYCCDTGTVVVEIDDVNLCLRLQD</sequence>
<name>A0AA87Z2E6_FICCA</name>
<dbReference type="InterPro" id="IPR004158">
    <property type="entry name" value="DUF247_pln"/>
</dbReference>
<proteinExistence type="predicted"/>
<protein>
    <submittedName>
        <fullName evidence="1">Uncharacterized protein</fullName>
    </submittedName>
</protein>
<dbReference type="PANTHER" id="PTHR31170:SF17">
    <property type="match status" value="1"/>
</dbReference>
<dbReference type="Pfam" id="PF03140">
    <property type="entry name" value="DUF247"/>
    <property type="match status" value="1"/>
</dbReference>